<dbReference type="InterPro" id="IPR007404">
    <property type="entry name" value="YdjM-like"/>
</dbReference>
<organism evidence="2 3">
    <name type="scientific">Haladaptatus litoreus</name>
    <dbReference type="NCBI Taxonomy" id="553468"/>
    <lineage>
        <taxon>Archaea</taxon>
        <taxon>Methanobacteriati</taxon>
        <taxon>Methanobacteriota</taxon>
        <taxon>Stenosarchaea group</taxon>
        <taxon>Halobacteria</taxon>
        <taxon>Halobacteriales</taxon>
        <taxon>Haladaptataceae</taxon>
        <taxon>Haladaptatus</taxon>
    </lineage>
</organism>
<dbReference type="AlphaFoldDB" id="A0A1N6ZIL8"/>
<name>A0A1N6ZIL8_9EURY</name>
<protein>
    <submittedName>
        <fullName evidence="2">Inner membrane protein</fullName>
    </submittedName>
</protein>
<keyword evidence="1" id="KW-1133">Transmembrane helix</keyword>
<feature type="transmembrane region" description="Helical" evidence="1">
    <location>
        <begin position="64"/>
        <end position="82"/>
    </location>
</feature>
<dbReference type="Proteomes" id="UP000186914">
    <property type="component" value="Unassembled WGS sequence"/>
</dbReference>
<evidence type="ECO:0000313" key="3">
    <source>
        <dbReference type="Proteomes" id="UP000186914"/>
    </source>
</evidence>
<gene>
    <name evidence="2" type="ORF">SAMN05421858_2046</name>
</gene>
<dbReference type="Pfam" id="PF04307">
    <property type="entry name" value="YdjM"/>
    <property type="match status" value="1"/>
</dbReference>
<keyword evidence="3" id="KW-1185">Reference proteome</keyword>
<proteinExistence type="predicted"/>
<evidence type="ECO:0000313" key="2">
    <source>
        <dbReference type="EMBL" id="SIR26658.1"/>
    </source>
</evidence>
<feature type="transmembrane region" description="Helical" evidence="1">
    <location>
        <begin position="143"/>
        <end position="163"/>
    </location>
</feature>
<keyword evidence="1" id="KW-0472">Membrane</keyword>
<feature type="transmembrane region" description="Helical" evidence="1">
    <location>
        <begin position="88"/>
        <end position="110"/>
    </location>
</feature>
<accession>A0A1N6ZIL8</accession>
<keyword evidence="1" id="KW-0812">Transmembrane</keyword>
<dbReference type="OrthoDB" id="118042at2157"/>
<dbReference type="EMBL" id="FTNO01000001">
    <property type="protein sequence ID" value="SIR26658.1"/>
    <property type="molecule type" value="Genomic_DNA"/>
</dbReference>
<sequence length="164" mass="16936">MYQPGHFGVALALYAPIGGALVAAGLPDLAFLGACLSLSLAMLPDLDSKTSRLQHRGPTHSIPFALLVGLLSGAVAGVLAGIEGGLSAGLWFAGFGLLVGTLTIVSHLLADVLTPMGIRPFWPVSDRHFTLDITLASDTKANYLLFAGGTIIIAGAWFLGHFLA</sequence>
<reference evidence="3" key="1">
    <citation type="submission" date="2017-01" db="EMBL/GenBank/DDBJ databases">
        <authorList>
            <person name="Varghese N."/>
            <person name="Submissions S."/>
        </authorList>
    </citation>
    <scope>NUCLEOTIDE SEQUENCE [LARGE SCALE GENOMIC DNA]</scope>
    <source>
        <strain evidence="3">CGMCC 1.7737</strain>
    </source>
</reference>
<dbReference type="RefSeq" id="WP_076429956.1">
    <property type="nucleotide sequence ID" value="NZ_FTNO01000001.1"/>
</dbReference>
<evidence type="ECO:0000256" key="1">
    <source>
        <dbReference type="SAM" id="Phobius"/>
    </source>
</evidence>